<name>A0A1R3IKS8_9ROSI</name>
<feature type="domain" description="RRM" evidence="3">
    <location>
        <begin position="18"/>
        <end position="96"/>
    </location>
</feature>
<protein>
    <recommendedName>
        <fullName evidence="3">RRM domain-containing protein</fullName>
    </recommendedName>
</protein>
<feature type="compositionally biased region" description="Polar residues" evidence="2">
    <location>
        <begin position="152"/>
        <end position="168"/>
    </location>
</feature>
<gene>
    <name evidence="4" type="ORF">COLO4_22653</name>
</gene>
<dbReference type="InterPro" id="IPR035979">
    <property type="entry name" value="RBD_domain_sf"/>
</dbReference>
<organism evidence="4 5">
    <name type="scientific">Corchorus olitorius</name>
    <dbReference type="NCBI Taxonomy" id="93759"/>
    <lineage>
        <taxon>Eukaryota</taxon>
        <taxon>Viridiplantae</taxon>
        <taxon>Streptophyta</taxon>
        <taxon>Embryophyta</taxon>
        <taxon>Tracheophyta</taxon>
        <taxon>Spermatophyta</taxon>
        <taxon>Magnoliopsida</taxon>
        <taxon>eudicotyledons</taxon>
        <taxon>Gunneridae</taxon>
        <taxon>Pentapetalae</taxon>
        <taxon>rosids</taxon>
        <taxon>malvids</taxon>
        <taxon>Malvales</taxon>
        <taxon>Malvaceae</taxon>
        <taxon>Grewioideae</taxon>
        <taxon>Apeibeae</taxon>
        <taxon>Corchorus</taxon>
    </lineage>
</organism>
<dbReference type="Pfam" id="PF00076">
    <property type="entry name" value="RRM_1"/>
    <property type="match status" value="1"/>
</dbReference>
<dbReference type="InterPro" id="IPR000504">
    <property type="entry name" value="RRM_dom"/>
</dbReference>
<dbReference type="Gene3D" id="3.30.70.330">
    <property type="match status" value="1"/>
</dbReference>
<dbReference type="STRING" id="93759.A0A1R3IKS8"/>
<keyword evidence="5" id="KW-1185">Reference proteome</keyword>
<dbReference type="AlphaFoldDB" id="A0A1R3IKS8"/>
<reference evidence="5" key="1">
    <citation type="submission" date="2013-09" db="EMBL/GenBank/DDBJ databases">
        <title>Corchorus olitorius genome sequencing.</title>
        <authorList>
            <person name="Alam M."/>
            <person name="Haque M.S."/>
            <person name="Islam M.S."/>
            <person name="Emdad E.M."/>
            <person name="Islam M.M."/>
            <person name="Ahmed B."/>
            <person name="Halim A."/>
            <person name="Hossen Q.M.M."/>
            <person name="Hossain M.Z."/>
            <person name="Ahmed R."/>
            <person name="Khan M.M."/>
            <person name="Islam R."/>
            <person name="Rashid M.M."/>
            <person name="Khan S.A."/>
            <person name="Rahman M.S."/>
            <person name="Alam M."/>
            <person name="Yahiya A.S."/>
            <person name="Khan M.S."/>
            <person name="Azam M.S."/>
            <person name="Haque T."/>
            <person name="Lashkar M.Z.H."/>
            <person name="Akhand A.I."/>
            <person name="Morshed G."/>
            <person name="Roy S."/>
            <person name="Uddin K.S."/>
            <person name="Rabeya T."/>
            <person name="Hossain A.S."/>
            <person name="Chowdhury A."/>
            <person name="Snigdha A.R."/>
            <person name="Mortoza M.S."/>
            <person name="Matin S.A."/>
            <person name="Hoque S.M.E."/>
            <person name="Islam M.K."/>
            <person name="Roy D.K."/>
            <person name="Haider R."/>
            <person name="Moosa M.M."/>
            <person name="Elias S.M."/>
            <person name="Hasan A.M."/>
            <person name="Jahan S."/>
            <person name="Shafiuddin M."/>
            <person name="Mahmood N."/>
            <person name="Shommy N.S."/>
        </authorList>
    </citation>
    <scope>NUCLEOTIDE SEQUENCE [LARGE SCALE GENOMIC DNA]</scope>
    <source>
        <strain evidence="5">cv. O-4</strain>
    </source>
</reference>
<dbReference type="PANTHER" id="PTHR48034">
    <property type="entry name" value="TRANSFORMER-2 SEX-DETERMINING PROTEIN-RELATED"/>
    <property type="match status" value="1"/>
</dbReference>
<evidence type="ECO:0000256" key="1">
    <source>
        <dbReference type="PROSITE-ProRule" id="PRU00176"/>
    </source>
</evidence>
<evidence type="ECO:0000313" key="5">
    <source>
        <dbReference type="Proteomes" id="UP000187203"/>
    </source>
</evidence>
<accession>A0A1R3IKS8</accession>
<dbReference type="SUPFAM" id="SSF54928">
    <property type="entry name" value="RNA-binding domain, RBD"/>
    <property type="match status" value="1"/>
</dbReference>
<keyword evidence="1" id="KW-0694">RNA-binding</keyword>
<dbReference type="Proteomes" id="UP000187203">
    <property type="component" value="Unassembled WGS sequence"/>
</dbReference>
<evidence type="ECO:0000256" key="2">
    <source>
        <dbReference type="SAM" id="MobiDB-lite"/>
    </source>
</evidence>
<dbReference type="SMART" id="SM00360">
    <property type="entry name" value="RRM"/>
    <property type="match status" value="1"/>
</dbReference>
<dbReference type="InterPro" id="IPR012677">
    <property type="entry name" value="Nucleotide-bd_a/b_plait_sf"/>
</dbReference>
<dbReference type="InterPro" id="IPR050441">
    <property type="entry name" value="RBM"/>
</dbReference>
<sequence>MNGRLQIAIPVDWRSYLFSIFVSNLCTRVSKRALWDAFSDYGKVADVFIQRNNKTQGPTTFAFVRFWKEKDARFALEKANFRFLEGIRIRVSSAKNSRRTVVSNKSKYPLMKQVDERRTVVRESKVDGRSFKEVVVLSRNCNGERGEPAKQQVRSDTNQKDAQQSTHSGKAISVKVAHLVDSPSNADMIGEKDFHKSPQSNLVVEKEQISTWQSRDDFDLEVDIPSEDMAWLEKCVVACLKPNILLIRFVK</sequence>
<comment type="caution">
    <text evidence="4">The sequence shown here is derived from an EMBL/GenBank/DDBJ whole genome shotgun (WGS) entry which is preliminary data.</text>
</comment>
<evidence type="ECO:0000313" key="4">
    <source>
        <dbReference type="EMBL" id="OMO83175.1"/>
    </source>
</evidence>
<dbReference type="OrthoDB" id="439808at2759"/>
<feature type="region of interest" description="Disordered" evidence="2">
    <location>
        <begin position="143"/>
        <end position="168"/>
    </location>
</feature>
<dbReference type="GO" id="GO:0003723">
    <property type="term" value="F:RNA binding"/>
    <property type="evidence" value="ECO:0007669"/>
    <property type="project" value="UniProtKB-UniRule"/>
</dbReference>
<dbReference type="PROSITE" id="PS50102">
    <property type="entry name" value="RRM"/>
    <property type="match status" value="1"/>
</dbReference>
<dbReference type="EMBL" id="AWUE01018017">
    <property type="protein sequence ID" value="OMO83175.1"/>
    <property type="molecule type" value="Genomic_DNA"/>
</dbReference>
<proteinExistence type="predicted"/>
<dbReference type="CDD" id="cd00590">
    <property type="entry name" value="RRM_SF"/>
    <property type="match status" value="1"/>
</dbReference>
<evidence type="ECO:0000259" key="3">
    <source>
        <dbReference type="PROSITE" id="PS50102"/>
    </source>
</evidence>